<dbReference type="PANTHER" id="PTHR30024:SF45">
    <property type="entry name" value="ABC TRANSPORTER SUBSTRATE-BINDING PROTEIN"/>
    <property type="match status" value="1"/>
</dbReference>
<evidence type="ECO:0000313" key="2">
    <source>
        <dbReference type="EMBL" id="OJZ63323.1"/>
    </source>
</evidence>
<accession>A0A1Q4H744</accession>
<dbReference type="Proteomes" id="UP000186438">
    <property type="component" value="Unassembled WGS sequence"/>
</dbReference>
<dbReference type="SUPFAM" id="SSF53850">
    <property type="entry name" value="Periplasmic binding protein-like II"/>
    <property type="match status" value="1"/>
</dbReference>
<gene>
    <name evidence="2" type="ORF">BRW65_29900</name>
</gene>
<evidence type="ECO:0000259" key="1">
    <source>
        <dbReference type="Pfam" id="PF09084"/>
    </source>
</evidence>
<dbReference type="STRING" id="53378.BRW65_29900"/>
<dbReference type="Pfam" id="PF09084">
    <property type="entry name" value="NMT1"/>
    <property type="match status" value="1"/>
</dbReference>
<comment type="caution">
    <text evidence="2">The sequence shown here is derived from an EMBL/GenBank/DDBJ whole genome shotgun (WGS) entry which is preliminary data.</text>
</comment>
<name>A0A1Q4H744_9MYCO</name>
<dbReference type="AlphaFoldDB" id="A0A1Q4H744"/>
<proteinExistence type="predicted"/>
<protein>
    <submittedName>
        <fullName evidence="2">ABC transporter substrate-binding protein</fullName>
    </submittedName>
</protein>
<reference evidence="2 3" key="1">
    <citation type="submission" date="2016-11" db="EMBL/GenBank/DDBJ databases">
        <title>Genome sequences of unsequenced Mycobacteria.</title>
        <authorList>
            <person name="Greninger A.L."/>
            <person name="Fang F."/>
            <person name="Jerome K.R."/>
        </authorList>
    </citation>
    <scope>NUCLEOTIDE SEQUENCE [LARGE SCALE GENOMIC DNA]</scope>
    <source>
        <strain evidence="2 3">M11</strain>
    </source>
</reference>
<feature type="domain" description="SsuA/THI5-like" evidence="1">
    <location>
        <begin position="146"/>
        <end position="288"/>
    </location>
</feature>
<keyword evidence="3" id="KW-1185">Reference proteome</keyword>
<dbReference type="PANTHER" id="PTHR30024">
    <property type="entry name" value="ALIPHATIC SULFONATES-BINDING PROTEIN-RELATED"/>
    <property type="match status" value="1"/>
</dbReference>
<dbReference type="InterPro" id="IPR015168">
    <property type="entry name" value="SsuA/THI5"/>
</dbReference>
<organism evidence="2 3">
    <name type="scientific">Mycobacterium paraffinicum</name>
    <dbReference type="NCBI Taxonomy" id="53378"/>
    <lineage>
        <taxon>Bacteria</taxon>
        <taxon>Bacillati</taxon>
        <taxon>Actinomycetota</taxon>
        <taxon>Actinomycetes</taxon>
        <taxon>Mycobacteriales</taxon>
        <taxon>Mycobacteriaceae</taxon>
        <taxon>Mycobacterium</taxon>
    </lineage>
</organism>
<evidence type="ECO:0000313" key="3">
    <source>
        <dbReference type="Proteomes" id="UP000186438"/>
    </source>
</evidence>
<dbReference type="EMBL" id="MPNT01000064">
    <property type="protein sequence ID" value="OJZ63323.1"/>
    <property type="molecule type" value="Genomic_DNA"/>
</dbReference>
<dbReference type="Gene3D" id="3.40.190.10">
    <property type="entry name" value="Periplasmic binding protein-like II"/>
    <property type="match status" value="2"/>
</dbReference>
<sequence>MPTARPGRRTPRGARGPRWRRVRAAAAASMIVPMLQALSGCGVLTETALVINVGYQSKTINTVNAGTLMRDRGAFESELDQLGKSTGRKYRVVWQDFSSGAPLTAQMIATHVDIGSMGDYPLLTNGSKTKKYDDAQTKLIAVTGYSLRGSLNQVVVPNGSAARTLADLVGKRLSTSLGSAGDGMISTALQRNGIDPHSVHTVNQDPSIGASAIDGGQVDALAQFVPWPQLVIFRNQGRLLYDGGDNNVPTFHGVVVRRQFADANRDVTNAFLRAMRTTTDYIVTHPLAAALRVSQLTGIEPEVVYLYNGPNGLVSFDMTLKDRFVKAAAAIQKFLVARGSVSKDFDVASFVDDGYLRQLFGDDYDRRRADVTNPSVLSGYDDLCRLPVTDPAQASELWAQGADGTAVAATPTCLLRRVAATAAVRTAYVPDTLTGTRLFANHAVWLADPDAPLTQRYKPFATGAGADAYRASHPTAAPLAYSAAVAQSRSPQ</sequence>